<keyword evidence="1" id="KW-1133">Transmembrane helix</keyword>
<organism evidence="2 3">
    <name type="scientific">Galerina marginata (strain CBS 339.88)</name>
    <dbReference type="NCBI Taxonomy" id="685588"/>
    <lineage>
        <taxon>Eukaryota</taxon>
        <taxon>Fungi</taxon>
        <taxon>Dikarya</taxon>
        <taxon>Basidiomycota</taxon>
        <taxon>Agaricomycotina</taxon>
        <taxon>Agaricomycetes</taxon>
        <taxon>Agaricomycetidae</taxon>
        <taxon>Agaricales</taxon>
        <taxon>Agaricineae</taxon>
        <taxon>Strophariaceae</taxon>
        <taxon>Galerina</taxon>
    </lineage>
</organism>
<dbReference type="EMBL" id="KL142380">
    <property type="protein sequence ID" value="KDR75567.1"/>
    <property type="molecule type" value="Genomic_DNA"/>
</dbReference>
<dbReference type="Proteomes" id="UP000027222">
    <property type="component" value="Unassembled WGS sequence"/>
</dbReference>
<keyword evidence="1" id="KW-0472">Membrane</keyword>
<proteinExistence type="predicted"/>
<evidence type="ECO:0000313" key="2">
    <source>
        <dbReference type="EMBL" id="KDR75567.1"/>
    </source>
</evidence>
<evidence type="ECO:0000256" key="1">
    <source>
        <dbReference type="SAM" id="Phobius"/>
    </source>
</evidence>
<gene>
    <name evidence="2" type="ORF">GALMADRAFT_487606</name>
</gene>
<keyword evidence="1" id="KW-0812">Transmembrane</keyword>
<dbReference type="HOGENOM" id="CLU_1185083_0_0_1"/>
<protein>
    <submittedName>
        <fullName evidence="2">Uncharacterized protein</fullName>
    </submittedName>
</protein>
<feature type="transmembrane region" description="Helical" evidence="1">
    <location>
        <begin position="70"/>
        <end position="92"/>
    </location>
</feature>
<name>A0A067SZT0_GALM3</name>
<feature type="transmembrane region" description="Helical" evidence="1">
    <location>
        <begin position="99"/>
        <end position="120"/>
    </location>
</feature>
<dbReference type="AlphaFoldDB" id="A0A067SZT0"/>
<reference evidence="3" key="1">
    <citation type="journal article" date="2014" name="Proc. Natl. Acad. Sci. U.S.A.">
        <title>Extensive sampling of basidiomycete genomes demonstrates inadequacy of the white-rot/brown-rot paradigm for wood decay fungi.</title>
        <authorList>
            <person name="Riley R."/>
            <person name="Salamov A.A."/>
            <person name="Brown D.W."/>
            <person name="Nagy L.G."/>
            <person name="Floudas D."/>
            <person name="Held B.W."/>
            <person name="Levasseur A."/>
            <person name="Lombard V."/>
            <person name="Morin E."/>
            <person name="Otillar R."/>
            <person name="Lindquist E.A."/>
            <person name="Sun H."/>
            <person name="LaButti K.M."/>
            <person name="Schmutz J."/>
            <person name="Jabbour D."/>
            <person name="Luo H."/>
            <person name="Baker S.E."/>
            <person name="Pisabarro A.G."/>
            <person name="Walton J.D."/>
            <person name="Blanchette R.A."/>
            <person name="Henrissat B."/>
            <person name="Martin F."/>
            <person name="Cullen D."/>
            <person name="Hibbett D.S."/>
            <person name="Grigoriev I.V."/>
        </authorList>
    </citation>
    <scope>NUCLEOTIDE SEQUENCE [LARGE SCALE GENOMIC DNA]</scope>
    <source>
        <strain evidence="3">CBS 339.88</strain>
    </source>
</reference>
<evidence type="ECO:0000313" key="3">
    <source>
        <dbReference type="Proteomes" id="UP000027222"/>
    </source>
</evidence>
<keyword evidence="3" id="KW-1185">Reference proteome</keyword>
<accession>A0A067SZT0</accession>
<sequence length="234" mass="26530">MRISMPSFLFFFVSSAAFTASLPVLYLQSLLALVLPSRDILKYILKLSPSSYVQMWMEDVWLRDPTSSTHLPLCVGIALHSLGWIFLGYWLWHFYNFSLLLPFLFSKLLYICLLWFVSLYCPLASLNNFILLLFPLHSRSIWWTLDLSLTTVHSLRLAHSLHSLLRRLPNIPCELADNPCMPSSTHHRTASAKSHIICTLKCSPQYSLPPPSLYSSASVSSVGLHICIPTCGTL</sequence>